<reference evidence="3" key="1">
    <citation type="journal article" date="2019" name="Int. J. Syst. Evol. Microbiol.">
        <title>The Global Catalogue of Microorganisms (GCM) 10K type strain sequencing project: providing services to taxonomists for standard genome sequencing and annotation.</title>
        <authorList>
            <consortium name="The Broad Institute Genomics Platform"/>
            <consortium name="The Broad Institute Genome Sequencing Center for Infectious Disease"/>
            <person name="Wu L."/>
            <person name="Ma J."/>
        </authorList>
    </citation>
    <scope>NUCLEOTIDE SEQUENCE [LARGE SCALE GENOMIC DNA]</scope>
    <source>
        <strain evidence="3">NBRC 105830</strain>
    </source>
</reference>
<evidence type="ECO:0000259" key="1">
    <source>
        <dbReference type="SMART" id="SM01022"/>
    </source>
</evidence>
<evidence type="ECO:0000313" key="2">
    <source>
        <dbReference type="EMBL" id="GMA20899.1"/>
    </source>
</evidence>
<dbReference type="InterPro" id="IPR007374">
    <property type="entry name" value="ASCH_domain"/>
</dbReference>
<organism evidence="2 3">
    <name type="scientific">Arsenicicoccus piscis</name>
    <dbReference type="NCBI Taxonomy" id="673954"/>
    <lineage>
        <taxon>Bacteria</taxon>
        <taxon>Bacillati</taxon>
        <taxon>Actinomycetota</taxon>
        <taxon>Actinomycetes</taxon>
        <taxon>Micrococcales</taxon>
        <taxon>Intrasporangiaceae</taxon>
        <taxon>Arsenicicoccus</taxon>
    </lineage>
</organism>
<comment type="caution">
    <text evidence="2">The sequence shown here is derived from an EMBL/GenBank/DDBJ whole genome shotgun (WGS) entry which is preliminary data.</text>
</comment>
<dbReference type="SUPFAM" id="SSF88697">
    <property type="entry name" value="PUA domain-like"/>
    <property type="match status" value="1"/>
</dbReference>
<protein>
    <submittedName>
        <fullName evidence="2">RNA-binding protein</fullName>
    </submittedName>
</protein>
<dbReference type="Proteomes" id="UP001157109">
    <property type="component" value="Unassembled WGS sequence"/>
</dbReference>
<dbReference type="RefSeq" id="WP_241441247.1">
    <property type="nucleotide sequence ID" value="NZ_BSUJ01000001.1"/>
</dbReference>
<sequence length="154" mass="16925">MALTPEQEEFWQAFLTDHPDVVASEGSVIAGTPGSPDIADRLIDLYLAGAKTAGSGLAEDYATAGDALPQVGDHWIALDGNGRPRLILRTDRVETHRFLDVPERIAIAEGEGDLSLAYWRRAHAQHYAPHLQEWGLRDINDATVVTEFFTLVHP</sequence>
<accession>A0ABQ6HTP8</accession>
<feature type="domain" description="ASCH" evidence="1">
    <location>
        <begin position="30"/>
        <end position="152"/>
    </location>
</feature>
<gene>
    <name evidence="2" type="ORF">GCM10025862_29200</name>
</gene>
<proteinExistence type="predicted"/>
<dbReference type="InterPro" id="IPR015947">
    <property type="entry name" value="PUA-like_sf"/>
</dbReference>
<dbReference type="Pfam" id="PF04266">
    <property type="entry name" value="ASCH"/>
    <property type="match status" value="1"/>
</dbReference>
<dbReference type="SMART" id="SM01022">
    <property type="entry name" value="ASCH"/>
    <property type="match status" value="1"/>
</dbReference>
<name>A0ABQ6HTP8_9MICO</name>
<keyword evidence="3" id="KW-1185">Reference proteome</keyword>
<dbReference type="EMBL" id="BSUJ01000001">
    <property type="protein sequence ID" value="GMA20899.1"/>
    <property type="molecule type" value="Genomic_DNA"/>
</dbReference>
<dbReference type="PANTHER" id="PTHR39203:SF1">
    <property type="entry name" value="CYTOPLASMIC PROTEIN"/>
    <property type="match status" value="1"/>
</dbReference>
<dbReference type="Gene3D" id="3.10.400.10">
    <property type="entry name" value="Sulfate adenylyltransferase"/>
    <property type="match status" value="1"/>
</dbReference>
<dbReference type="PANTHER" id="PTHR39203">
    <property type="entry name" value="CYTOPLASMIC PROTEIN-RELATED"/>
    <property type="match status" value="1"/>
</dbReference>
<evidence type="ECO:0000313" key="3">
    <source>
        <dbReference type="Proteomes" id="UP001157109"/>
    </source>
</evidence>
<dbReference type="PIRSF" id="PIRSF021320">
    <property type="entry name" value="DUF984"/>
    <property type="match status" value="1"/>
</dbReference>
<dbReference type="InterPro" id="IPR009326">
    <property type="entry name" value="DUF984"/>
</dbReference>